<dbReference type="Proteomes" id="UP001388673">
    <property type="component" value="Unassembled WGS sequence"/>
</dbReference>
<dbReference type="Gene3D" id="3.90.180.10">
    <property type="entry name" value="Medium-chain alcohol dehydrogenases, catalytic domain"/>
    <property type="match status" value="1"/>
</dbReference>
<dbReference type="InterPro" id="IPR011032">
    <property type="entry name" value="GroES-like_sf"/>
</dbReference>
<evidence type="ECO:0000256" key="1">
    <source>
        <dbReference type="SAM" id="MobiDB-lite"/>
    </source>
</evidence>
<evidence type="ECO:0000259" key="2">
    <source>
        <dbReference type="SMART" id="SM00829"/>
    </source>
</evidence>
<dbReference type="PANTHER" id="PTHR45348:SF2">
    <property type="entry name" value="ZINC-TYPE ALCOHOL DEHYDROGENASE-LIKE PROTEIN C2E1P3.01"/>
    <property type="match status" value="1"/>
</dbReference>
<dbReference type="GeneID" id="92180966"/>
<protein>
    <recommendedName>
        <fullName evidence="2">Enoyl reductase (ER) domain-containing protein</fullName>
    </recommendedName>
</protein>
<feature type="compositionally biased region" description="Basic and acidic residues" evidence="1">
    <location>
        <begin position="412"/>
        <end position="455"/>
    </location>
</feature>
<evidence type="ECO:0000313" key="4">
    <source>
        <dbReference type="Proteomes" id="UP001388673"/>
    </source>
</evidence>
<reference evidence="3 4" key="1">
    <citation type="journal article" date="2024" name="bioRxiv">
        <title>Comparative genomics of Cryptococcus and Kwoniella reveals pathogenesis evolution and contrasting karyotype dynamics via intercentromeric recombination or chromosome fusion.</title>
        <authorList>
            <person name="Coelho M.A."/>
            <person name="David-Palma M."/>
            <person name="Shea T."/>
            <person name="Bowers K."/>
            <person name="McGinley-Smith S."/>
            <person name="Mohammad A.W."/>
            <person name="Gnirke A."/>
            <person name="Yurkov A.M."/>
            <person name="Nowrousian M."/>
            <person name="Sun S."/>
            <person name="Cuomo C.A."/>
            <person name="Heitman J."/>
        </authorList>
    </citation>
    <scope>NUCLEOTIDE SEQUENCE [LARGE SCALE GENOMIC DNA]</scope>
    <source>
        <strain evidence="3 4">CBS 13917</strain>
    </source>
</reference>
<dbReference type="InterPro" id="IPR020843">
    <property type="entry name" value="ER"/>
</dbReference>
<dbReference type="RefSeq" id="XP_066803206.1">
    <property type="nucleotide sequence ID" value="XM_066946814.1"/>
</dbReference>
<dbReference type="Gene3D" id="3.40.50.720">
    <property type="entry name" value="NAD(P)-binding Rossmann-like Domain"/>
    <property type="match status" value="1"/>
</dbReference>
<dbReference type="AlphaFoldDB" id="A0AAW0YXD3"/>
<dbReference type="SUPFAM" id="SSF50129">
    <property type="entry name" value="GroES-like"/>
    <property type="match status" value="1"/>
</dbReference>
<dbReference type="Pfam" id="PF08240">
    <property type="entry name" value="ADH_N"/>
    <property type="match status" value="1"/>
</dbReference>
<organism evidence="3 4">
    <name type="scientific">Kwoniella newhampshirensis</name>
    <dbReference type="NCBI Taxonomy" id="1651941"/>
    <lineage>
        <taxon>Eukaryota</taxon>
        <taxon>Fungi</taxon>
        <taxon>Dikarya</taxon>
        <taxon>Basidiomycota</taxon>
        <taxon>Agaricomycotina</taxon>
        <taxon>Tremellomycetes</taxon>
        <taxon>Tremellales</taxon>
        <taxon>Cryptococcaceae</taxon>
        <taxon>Kwoniella</taxon>
    </lineage>
</organism>
<dbReference type="KEGG" id="kne:92180966"/>
<feature type="domain" description="Enoyl reductase (ER)" evidence="2">
    <location>
        <begin position="25"/>
        <end position="380"/>
    </location>
</feature>
<dbReference type="InterPro" id="IPR036291">
    <property type="entry name" value="NAD(P)-bd_dom_sf"/>
</dbReference>
<dbReference type="InterPro" id="IPR013149">
    <property type="entry name" value="ADH-like_C"/>
</dbReference>
<dbReference type="InterPro" id="IPR047122">
    <property type="entry name" value="Trans-enoyl_RdTase-like"/>
</dbReference>
<sequence length="463" mass="50734">MPHSHTHTHTKRSHRALLARIPPRGQSAWKLAHSHPVPSALEDHQVLIETSYVALNPFDWQGVAFKYGIGEEAKVMGRDGAGVIVGLGDKVKRFQLGDRVWFCANSSVSGTGAFQEYSVHSDSEIGHTPDHLSCQEAATLGTGLITAGVALFRTLGLPLESLALPRTEEHGSKIEEGEKPWMLIWGGAGITGVYLIELARLLGYRVICSASPTNHAYVRSLGADVVLDRWSDPVQLVQEIRKATNDSVRIAIDNVGGTTANLCHQVLQGSSSWRSEHNLPSTETDSTPAKLVPIAGTPKASPDDSDAIRTVESLRISFSTTFYGHPEFSEALVDTYESLLNKKLLTPARIRLVQGGLTGIEKGLEDLRHGRVPGGYKLVARLSDTPHLDEALSKQGQSHEVEEAVVKVGTKRSRDQVESVQEKTQKRGREHEEISRKRTKEERSVEHDHEAHSETPTRAVIMA</sequence>
<comment type="caution">
    <text evidence="3">The sequence shown here is derived from an EMBL/GenBank/DDBJ whole genome shotgun (WGS) entry which is preliminary data.</text>
</comment>
<name>A0AAW0YXD3_9TREE</name>
<dbReference type="GO" id="GO:0016651">
    <property type="term" value="F:oxidoreductase activity, acting on NAD(P)H"/>
    <property type="evidence" value="ECO:0007669"/>
    <property type="project" value="InterPro"/>
</dbReference>
<feature type="region of interest" description="Disordered" evidence="1">
    <location>
        <begin position="410"/>
        <end position="463"/>
    </location>
</feature>
<dbReference type="Pfam" id="PF00107">
    <property type="entry name" value="ADH_zinc_N"/>
    <property type="match status" value="1"/>
</dbReference>
<dbReference type="PANTHER" id="PTHR45348">
    <property type="entry name" value="HYPOTHETICAL OXIDOREDUCTASE (EUROFUNG)"/>
    <property type="match status" value="1"/>
</dbReference>
<keyword evidence="4" id="KW-1185">Reference proteome</keyword>
<dbReference type="SMART" id="SM00829">
    <property type="entry name" value="PKS_ER"/>
    <property type="match status" value="1"/>
</dbReference>
<dbReference type="CDD" id="cd08249">
    <property type="entry name" value="enoyl_reductase_like"/>
    <property type="match status" value="1"/>
</dbReference>
<gene>
    <name evidence="3" type="ORF">IAR55_003708</name>
</gene>
<dbReference type="SUPFAM" id="SSF51735">
    <property type="entry name" value="NAD(P)-binding Rossmann-fold domains"/>
    <property type="match status" value="1"/>
</dbReference>
<evidence type="ECO:0000313" key="3">
    <source>
        <dbReference type="EMBL" id="KAK8854968.1"/>
    </source>
</evidence>
<accession>A0AAW0YXD3</accession>
<proteinExistence type="predicted"/>
<dbReference type="InterPro" id="IPR013154">
    <property type="entry name" value="ADH-like_N"/>
</dbReference>
<dbReference type="EMBL" id="JBCAWK010000006">
    <property type="protein sequence ID" value="KAK8854968.1"/>
    <property type="molecule type" value="Genomic_DNA"/>
</dbReference>